<dbReference type="GO" id="GO:0070004">
    <property type="term" value="F:cysteine-type exopeptidase activity"/>
    <property type="evidence" value="ECO:0007669"/>
    <property type="project" value="InterPro"/>
</dbReference>
<dbReference type="PANTHER" id="PTHR12994">
    <property type="entry name" value="SECERNIN"/>
    <property type="match status" value="1"/>
</dbReference>
<name>A0AAD9K7G1_RIDPI</name>
<gene>
    <name evidence="2" type="ORF">NP493_1327g00037</name>
</gene>
<dbReference type="PANTHER" id="PTHR12994:SF17">
    <property type="entry name" value="LD30995P"/>
    <property type="match status" value="1"/>
</dbReference>
<dbReference type="GO" id="GO:0016805">
    <property type="term" value="F:dipeptidase activity"/>
    <property type="evidence" value="ECO:0007669"/>
    <property type="project" value="InterPro"/>
</dbReference>
<reference evidence="2" key="1">
    <citation type="journal article" date="2023" name="Mol. Biol. Evol.">
        <title>Third-Generation Sequencing Reveals the Adaptive Role of the Epigenome in Three Deep-Sea Polychaetes.</title>
        <authorList>
            <person name="Perez M."/>
            <person name="Aroh O."/>
            <person name="Sun Y."/>
            <person name="Lan Y."/>
            <person name="Juniper S.K."/>
            <person name="Young C.R."/>
            <person name="Angers B."/>
            <person name="Qian P.Y."/>
        </authorList>
    </citation>
    <scope>NUCLEOTIDE SEQUENCE</scope>
    <source>
        <strain evidence="2">R07B-5</strain>
    </source>
</reference>
<evidence type="ECO:0000313" key="2">
    <source>
        <dbReference type="EMBL" id="KAK2166127.1"/>
    </source>
</evidence>
<sequence>MGANEHGVCIGNEAVWTKENSEDNSTERLLGMDMVRLGLERAETAQQGMDIITALLDAHGQGGPRTPHPSSPPGGWGSSSFMICDGCEAWVLETAGGSHWAAERVTRFQVKILLPSLIWQCLGNSCHLNCPPGGVRNISNQLTIRTKIDKMSVGLKEHAQAKGWWSPDDGEFDFAKAYSSDFEETELAPGETPSGRQLCGTKLLQEKSKGGEFSINDMMSILRDDPSGICMDSGTTGSQVSILPPAQANCLASHWFTATPNPSRSMFKPFLFCDGSTIGEKTVSPNFGDSDPVKCKPRFQTSVDRRHALYVAHEKLRSMLGKGDSKAKALLAQMHEMEVFCISDVNEVSGCVDSVSSARVSDIFKHMVDLEMNFYSTLST</sequence>
<evidence type="ECO:0008006" key="4">
    <source>
        <dbReference type="Google" id="ProtNLM"/>
    </source>
</evidence>
<evidence type="ECO:0000256" key="1">
    <source>
        <dbReference type="ARBA" id="ARBA00005705"/>
    </source>
</evidence>
<comment type="caution">
    <text evidence="2">The sequence shown here is derived from an EMBL/GenBank/DDBJ whole genome shotgun (WGS) entry which is preliminary data.</text>
</comment>
<evidence type="ECO:0000313" key="3">
    <source>
        <dbReference type="Proteomes" id="UP001209878"/>
    </source>
</evidence>
<accession>A0AAD9K7G1</accession>
<keyword evidence="3" id="KW-1185">Reference proteome</keyword>
<dbReference type="Proteomes" id="UP001209878">
    <property type="component" value="Unassembled WGS sequence"/>
</dbReference>
<dbReference type="Gene3D" id="3.60.60.10">
    <property type="entry name" value="Penicillin V Acylase, Chain A"/>
    <property type="match status" value="1"/>
</dbReference>
<dbReference type="AlphaFoldDB" id="A0AAD9K7G1"/>
<dbReference type="EMBL" id="JAODUO010001334">
    <property type="protein sequence ID" value="KAK2166127.1"/>
    <property type="molecule type" value="Genomic_DNA"/>
</dbReference>
<comment type="similarity">
    <text evidence="1">Belongs to the peptidase C69 family. Secernin subfamily.</text>
</comment>
<protein>
    <recommendedName>
        <fullName evidence="4">Secernin-2</fullName>
    </recommendedName>
</protein>
<organism evidence="2 3">
    <name type="scientific">Ridgeia piscesae</name>
    <name type="common">Tubeworm</name>
    <dbReference type="NCBI Taxonomy" id="27915"/>
    <lineage>
        <taxon>Eukaryota</taxon>
        <taxon>Metazoa</taxon>
        <taxon>Spiralia</taxon>
        <taxon>Lophotrochozoa</taxon>
        <taxon>Annelida</taxon>
        <taxon>Polychaeta</taxon>
        <taxon>Sedentaria</taxon>
        <taxon>Canalipalpata</taxon>
        <taxon>Sabellida</taxon>
        <taxon>Siboglinidae</taxon>
        <taxon>Ridgeia</taxon>
    </lineage>
</organism>
<dbReference type="InterPro" id="IPR005322">
    <property type="entry name" value="Peptidase_C69"/>
</dbReference>
<proteinExistence type="inferred from homology"/>
<dbReference type="GO" id="GO:0006508">
    <property type="term" value="P:proteolysis"/>
    <property type="evidence" value="ECO:0007669"/>
    <property type="project" value="InterPro"/>
</dbReference>
<dbReference type="Pfam" id="PF03577">
    <property type="entry name" value="Peptidase_C69"/>
    <property type="match status" value="1"/>
</dbReference>